<proteinExistence type="predicted"/>
<dbReference type="Proteomes" id="UP000670527">
    <property type="component" value="Unassembled WGS sequence"/>
</dbReference>
<protein>
    <submittedName>
        <fullName evidence="1">Uncharacterized protein</fullName>
    </submittedName>
</protein>
<dbReference type="RefSeq" id="WP_208309254.1">
    <property type="nucleotide sequence ID" value="NZ_JAGETX010000024.1"/>
</dbReference>
<reference evidence="1 2" key="1">
    <citation type="submission" date="2021-03" db="EMBL/GenBank/DDBJ databases">
        <authorList>
            <person name="Kim M.K."/>
        </authorList>
    </citation>
    <scope>NUCLEOTIDE SEQUENCE [LARGE SCALE GENOMIC DNA]</scope>
    <source>
        <strain evidence="1 2">BT507</strain>
    </source>
</reference>
<organism evidence="1 2">
    <name type="scientific">Hymenobacter defluvii</name>
    <dbReference type="NCBI Taxonomy" id="2054411"/>
    <lineage>
        <taxon>Bacteria</taxon>
        <taxon>Pseudomonadati</taxon>
        <taxon>Bacteroidota</taxon>
        <taxon>Cytophagia</taxon>
        <taxon>Cytophagales</taxon>
        <taxon>Hymenobacteraceae</taxon>
        <taxon>Hymenobacter</taxon>
    </lineage>
</organism>
<evidence type="ECO:0000313" key="1">
    <source>
        <dbReference type="EMBL" id="MBO3273107.1"/>
    </source>
</evidence>
<comment type="caution">
    <text evidence="1">The sequence shown here is derived from an EMBL/GenBank/DDBJ whole genome shotgun (WGS) entry which is preliminary data.</text>
</comment>
<gene>
    <name evidence="1" type="ORF">J4D97_20825</name>
</gene>
<evidence type="ECO:0000313" key="2">
    <source>
        <dbReference type="Proteomes" id="UP000670527"/>
    </source>
</evidence>
<dbReference type="EMBL" id="JAGETX010000024">
    <property type="protein sequence ID" value="MBO3273107.1"/>
    <property type="molecule type" value="Genomic_DNA"/>
</dbReference>
<accession>A0ABS3THG8</accession>
<sequence>MSQLPISHEPISLLAIARAVVASCMPGLQVVRHQPELRKAPVEYQGQRLQRGLGRQFRLLLASQEGEYLWLLEVEGITGLFEVQTLAPDVQAQQEADEKAALEQAPYLLGIGERRFPVADVQQAVEWSTFLIGYLPRFPQGFILDTDFLSRDYAAIARQMERDHICPLNGTKGVAYLLPGTGQRTYALYYQPNAAPAGADPDALLVLVSL</sequence>
<keyword evidence="2" id="KW-1185">Reference proteome</keyword>
<name>A0ABS3THG8_9BACT</name>